<feature type="region of interest" description="Disordered" evidence="1">
    <location>
        <begin position="203"/>
        <end position="222"/>
    </location>
</feature>
<comment type="caution">
    <text evidence="2">The sequence shown here is derived from an EMBL/GenBank/DDBJ whole genome shotgun (WGS) entry which is preliminary data.</text>
</comment>
<evidence type="ECO:0000256" key="1">
    <source>
        <dbReference type="SAM" id="MobiDB-lite"/>
    </source>
</evidence>
<name>A0A8H6M022_9AGAR</name>
<dbReference type="Proteomes" id="UP000521943">
    <property type="component" value="Unassembled WGS sequence"/>
</dbReference>
<dbReference type="EMBL" id="JACGCI010000072">
    <property type="protein sequence ID" value="KAF6748324.1"/>
    <property type="molecule type" value="Genomic_DNA"/>
</dbReference>
<evidence type="ECO:0000313" key="3">
    <source>
        <dbReference type="Proteomes" id="UP000521943"/>
    </source>
</evidence>
<protein>
    <submittedName>
        <fullName evidence="2">Uncharacterized protein</fullName>
    </submittedName>
</protein>
<sequence length="222" mass="24600">MDARWPAAVFRHSPRFRARCHYRPKDNSAPKFRCSPLSFAHTIDCNSGRRFSWLRLERKHDTGGRGKPKCDPDQAHIDRDPKTAHTTVCEQTNILWASIWRATCRYNPSLIEADGYFKQNGTGEGGLALAPGRALKSTFDDANAQSVWRTKTPRTAPSGECRITPISNVEAEAATEEEPSSKNAKMLSVSPWKYIRSGDAVDKLFDPPPAIQMDGDEGGGPG</sequence>
<dbReference type="AlphaFoldDB" id="A0A8H6M022"/>
<evidence type="ECO:0000313" key="2">
    <source>
        <dbReference type="EMBL" id="KAF6748324.1"/>
    </source>
</evidence>
<reference evidence="2 3" key="1">
    <citation type="submission" date="2020-07" db="EMBL/GenBank/DDBJ databases">
        <title>Comparative genomics of pyrophilous fungi reveals a link between fire events and developmental genes.</title>
        <authorList>
            <consortium name="DOE Joint Genome Institute"/>
            <person name="Steindorff A.S."/>
            <person name="Carver A."/>
            <person name="Calhoun S."/>
            <person name="Stillman K."/>
            <person name="Liu H."/>
            <person name="Lipzen A."/>
            <person name="Pangilinan J."/>
            <person name="Labutti K."/>
            <person name="Bruns T.D."/>
            <person name="Grigoriev I.V."/>
        </authorList>
    </citation>
    <scope>NUCLEOTIDE SEQUENCE [LARGE SCALE GENOMIC DNA]</scope>
    <source>
        <strain evidence="2 3">CBS 144469</strain>
    </source>
</reference>
<accession>A0A8H6M022</accession>
<proteinExistence type="predicted"/>
<organism evidence="2 3">
    <name type="scientific">Ephemerocybe angulata</name>
    <dbReference type="NCBI Taxonomy" id="980116"/>
    <lineage>
        <taxon>Eukaryota</taxon>
        <taxon>Fungi</taxon>
        <taxon>Dikarya</taxon>
        <taxon>Basidiomycota</taxon>
        <taxon>Agaricomycotina</taxon>
        <taxon>Agaricomycetes</taxon>
        <taxon>Agaricomycetidae</taxon>
        <taxon>Agaricales</taxon>
        <taxon>Agaricineae</taxon>
        <taxon>Psathyrellaceae</taxon>
        <taxon>Ephemerocybe</taxon>
    </lineage>
</organism>
<keyword evidence="3" id="KW-1185">Reference proteome</keyword>
<gene>
    <name evidence="2" type="ORF">DFP72DRAFT_1049699</name>
</gene>